<dbReference type="GO" id="GO:0005737">
    <property type="term" value="C:cytoplasm"/>
    <property type="evidence" value="ECO:0007669"/>
    <property type="project" value="UniProtKB-SubCell"/>
</dbReference>
<keyword evidence="6 10" id="KW-0863">Zinc-finger</keyword>
<evidence type="ECO:0000256" key="8">
    <source>
        <dbReference type="ARBA" id="ARBA00022843"/>
    </source>
</evidence>
<evidence type="ECO:0000259" key="13">
    <source>
        <dbReference type="PROSITE" id="PS50144"/>
    </source>
</evidence>
<evidence type="ECO:0000256" key="7">
    <source>
        <dbReference type="ARBA" id="ARBA00022833"/>
    </source>
</evidence>
<keyword evidence="9" id="KW-0175">Coiled coil</keyword>
<dbReference type="InterPro" id="IPR049342">
    <property type="entry name" value="TRAF1-6_MATH_dom"/>
</dbReference>
<feature type="compositionally biased region" description="Basic and acidic residues" evidence="11">
    <location>
        <begin position="774"/>
        <end position="783"/>
    </location>
</feature>
<evidence type="ECO:0000256" key="1">
    <source>
        <dbReference type="ARBA" id="ARBA00004496"/>
    </source>
</evidence>
<comment type="caution">
    <text evidence="14">The sequence shown here is derived from an EMBL/GenBank/DDBJ whole genome shotgun (WGS) entry which is preliminary data.</text>
</comment>
<evidence type="ECO:0000256" key="6">
    <source>
        <dbReference type="ARBA" id="ARBA00022771"/>
    </source>
</evidence>
<dbReference type="CDD" id="cd00270">
    <property type="entry name" value="MATH_TRAF_C"/>
    <property type="match status" value="1"/>
</dbReference>
<accession>A0A814RIV6</accession>
<dbReference type="PANTHER" id="PTHR10131">
    <property type="entry name" value="TNF RECEPTOR ASSOCIATED FACTOR"/>
    <property type="match status" value="1"/>
</dbReference>
<keyword evidence="5" id="KW-0479">Metal-binding</keyword>
<dbReference type="GO" id="GO:0005164">
    <property type="term" value="F:tumor necrosis factor receptor binding"/>
    <property type="evidence" value="ECO:0007669"/>
    <property type="project" value="TreeGrafter"/>
</dbReference>
<dbReference type="SMART" id="SM00061">
    <property type="entry name" value="MATH"/>
    <property type="match status" value="1"/>
</dbReference>
<evidence type="ECO:0000256" key="5">
    <source>
        <dbReference type="ARBA" id="ARBA00022723"/>
    </source>
</evidence>
<feature type="domain" description="MATH" evidence="13">
    <location>
        <begin position="491"/>
        <end position="638"/>
    </location>
</feature>
<feature type="region of interest" description="Disordered" evidence="11">
    <location>
        <begin position="734"/>
        <end position="783"/>
    </location>
</feature>
<dbReference type="Gene3D" id="2.60.210.10">
    <property type="entry name" value="Apoptosis, Tumor Necrosis Factor Receptor Associated Protein 2, Chain A"/>
    <property type="match status" value="1"/>
</dbReference>
<dbReference type="GO" id="GO:0043122">
    <property type="term" value="P:regulation of canonical NF-kappaB signal transduction"/>
    <property type="evidence" value="ECO:0007669"/>
    <property type="project" value="TreeGrafter"/>
</dbReference>
<keyword evidence="16" id="KW-1185">Reference proteome</keyword>
<keyword evidence="2" id="KW-0963">Cytoplasm</keyword>
<dbReference type="InterPro" id="IPR001841">
    <property type="entry name" value="Znf_RING"/>
</dbReference>
<dbReference type="InterPro" id="IPR013083">
    <property type="entry name" value="Znf_RING/FYVE/PHD"/>
</dbReference>
<dbReference type="Proteomes" id="UP000663829">
    <property type="component" value="Unassembled WGS sequence"/>
</dbReference>
<dbReference type="SMART" id="SM00184">
    <property type="entry name" value="RING"/>
    <property type="match status" value="1"/>
</dbReference>
<dbReference type="PROSITE" id="PS50144">
    <property type="entry name" value="MATH"/>
    <property type="match status" value="1"/>
</dbReference>
<comment type="subcellular location">
    <subcellularLocation>
        <location evidence="1">Cytoplasm</location>
    </subcellularLocation>
</comment>
<dbReference type="InterPro" id="IPR008974">
    <property type="entry name" value="TRAF-like"/>
</dbReference>
<evidence type="ECO:0000313" key="15">
    <source>
        <dbReference type="EMBL" id="CAF3897974.1"/>
    </source>
</evidence>
<dbReference type="InterPro" id="IPR002083">
    <property type="entry name" value="MATH/TRAF_dom"/>
</dbReference>
<evidence type="ECO:0000313" key="14">
    <source>
        <dbReference type="EMBL" id="CAF1134192.1"/>
    </source>
</evidence>
<dbReference type="GO" id="GO:0009898">
    <property type="term" value="C:cytoplasmic side of plasma membrane"/>
    <property type="evidence" value="ECO:0007669"/>
    <property type="project" value="TreeGrafter"/>
</dbReference>
<dbReference type="EMBL" id="CAJOBC010006411">
    <property type="protein sequence ID" value="CAF3897974.1"/>
    <property type="molecule type" value="Genomic_DNA"/>
</dbReference>
<name>A0A814RIV6_9BILA</name>
<evidence type="ECO:0000256" key="10">
    <source>
        <dbReference type="PROSITE-ProRule" id="PRU00175"/>
    </source>
</evidence>
<evidence type="ECO:0000256" key="3">
    <source>
        <dbReference type="ARBA" id="ARBA00022499"/>
    </source>
</evidence>
<gene>
    <name evidence="14" type="ORF">GPM918_LOCUS20352</name>
    <name evidence="15" type="ORF">SRO942_LOCUS20349</name>
</gene>
<evidence type="ECO:0000259" key="12">
    <source>
        <dbReference type="PROSITE" id="PS50089"/>
    </source>
</evidence>
<dbReference type="FunFam" id="2.60.210.10:FF:000001">
    <property type="entry name" value="TNF receptor-associated factor"/>
    <property type="match status" value="1"/>
</dbReference>
<organism evidence="14 16">
    <name type="scientific">Didymodactylos carnosus</name>
    <dbReference type="NCBI Taxonomy" id="1234261"/>
    <lineage>
        <taxon>Eukaryota</taxon>
        <taxon>Metazoa</taxon>
        <taxon>Spiralia</taxon>
        <taxon>Gnathifera</taxon>
        <taxon>Rotifera</taxon>
        <taxon>Eurotatoria</taxon>
        <taxon>Bdelloidea</taxon>
        <taxon>Philodinida</taxon>
        <taxon>Philodinidae</taxon>
        <taxon>Didymodactylos</taxon>
    </lineage>
</organism>
<keyword evidence="7" id="KW-0862">Zinc</keyword>
<feature type="compositionally biased region" description="Low complexity" evidence="11">
    <location>
        <begin position="742"/>
        <end position="755"/>
    </location>
</feature>
<dbReference type="Pfam" id="PF21355">
    <property type="entry name" value="TRAF-mep_MATH"/>
    <property type="match status" value="1"/>
</dbReference>
<proteinExistence type="predicted"/>
<dbReference type="Gene3D" id="3.30.40.10">
    <property type="entry name" value="Zinc/RING finger domain, C3HC4 (zinc finger)"/>
    <property type="match status" value="1"/>
</dbReference>
<dbReference type="Proteomes" id="UP000681722">
    <property type="component" value="Unassembled WGS sequence"/>
</dbReference>
<evidence type="ECO:0000256" key="4">
    <source>
        <dbReference type="ARBA" id="ARBA00022703"/>
    </source>
</evidence>
<reference evidence="14" key="1">
    <citation type="submission" date="2021-02" db="EMBL/GenBank/DDBJ databases">
        <authorList>
            <person name="Nowell W R."/>
        </authorList>
    </citation>
    <scope>NUCLEOTIDE SEQUENCE</scope>
</reference>
<dbReference type="InterPro" id="IPR017907">
    <property type="entry name" value="Znf_RING_CS"/>
</dbReference>
<dbReference type="SUPFAM" id="SSF49599">
    <property type="entry name" value="TRAF domain-like"/>
    <property type="match status" value="1"/>
</dbReference>
<protein>
    <submittedName>
        <fullName evidence="14">Uncharacterized protein</fullName>
    </submittedName>
</protein>
<sequence length="783" mass="89518">MTQRRSEIFVVPQSVTVGHSSPSITSFNDIESCKFAINSLPDDRIELILPAINDIMEYLPVLSTLNQISYIFIYYSNEPNEYIQDIWTSFSTQFFKIRKPFRQENLILYFNTIEATNLNKQSDQRSFDQEEFRKCVQQLKENTNRKIEQPSDTTIVTSNTVVQQLDNSNSFETSHIERDDEWNYGCDAYNKEQLDSKFICPQCKLLLRNPVQLTNCGHRLCQTCIPSQAETICPECSVTTQNDKLMLDKGFGKEISVVLIICIKKADGCKWSGKFKDYQAHLATHRKNNHQCEYCKAILSSKYSLAEHQKHLCRDVTQLCLLAKHGCLQEKIPRSDMARHYLTEQHQTSIHLFLQHIMQVFQSRPDANNLTTTATPGIFDLSSLLSITDSSSSTVTAINDCYSQLQQMYETLTTLTPCIPTLSEDSIRLSIESLSHKNLLEWCHNEKNQLKQSIVEIDSYNRAVSANQEMLQQEISSVKQKAEDLKSISYDGTLTWKISNVSEKMADAESERQTSIYSPHFYSSPTGYKMRIRLYLHGDGNARRTHMSLFFLLMRGEYDAILKWPFNFKVTFCLFDQSGQQKHIIDSFRPDIKSNSFQRPRSEMNIASGIPKFFPLSMILQDNNDYIKNDIIYIKCIIDFGDISKIILPYALSLNPALPHHVQRNMIQTETDRRLQLQQQQPSTPATTITTTNNSSNTFQIFNNNNAIIVQDTNNSQPVPPDPAQNASVMNSSHASIMTTHSPAAQQQCSQATASVDEQLPPSKKKKKNNSDTNGREDDIITE</sequence>
<keyword evidence="3" id="KW-1017">Isopeptide bond</keyword>
<feature type="domain" description="RING-type" evidence="12">
    <location>
        <begin position="200"/>
        <end position="237"/>
    </location>
</feature>
<dbReference type="SUPFAM" id="SSF57850">
    <property type="entry name" value="RING/U-box"/>
    <property type="match status" value="1"/>
</dbReference>
<dbReference type="PROSITE" id="PS50089">
    <property type="entry name" value="ZF_RING_2"/>
    <property type="match status" value="1"/>
</dbReference>
<evidence type="ECO:0000313" key="16">
    <source>
        <dbReference type="Proteomes" id="UP000663829"/>
    </source>
</evidence>
<dbReference type="GO" id="GO:0008270">
    <property type="term" value="F:zinc ion binding"/>
    <property type="evidence" value="ECO:0007669"/>
    <property type="project" value="UniProtKB-KW"/>
</dbReference>
<dbReference type="GO" id="GO:0006915">
    <property type="term" value="P:apoptotic process"/>
    <property type="evidence" value="ECO:0007669"/>
    <property type="project" value="UniProtKB-KW"/>
</dbReference>
<dbReference type="PANTHER" id="PTHR10131:SF138">
    <property type="entry name" value="RE66324P"/>
    <property type="match status" value="1"/>
</dbReference>
<keyword evidence="8" id="KW-0832">Ubl conjugation</keyword>
<dbReference type="OrthoDB" id="6499288at2759"/>
<evidence type="ECO:0000256" key="2">
    <source>
        <dbReference type="ARBA" id="ARBA00022490"/>
    </source>
</evidence>
<dbReference type="AlphaFoldDB" id="A0A814RIV6"/>
<dbReference type="EMBL" id="CAJNOQ010006411">
    <property type="protein sequence ID" value="CAF1134192.1"/>
    <property type="molecule type" value="Genomic_DNA"/>
</dbReference>
<evidence type="ECO:0000256" key="11">
    <source>
        <dbReference type="SAM" id="MobiDB-lite"/>
    </source>
</evidence>
<evidence type="ECO:0000256" key="9">
    <source>
        <dbReference type="ARBA" id="ARBA00023054"/>
    </source>
</evidence>
<keyword evidence="4" id="KW-0053">Apoptosis</keyword>
<dbReference type="PROSITE" id="PS00518">
    <property type="entry name" value="ZF_RING_1"/>
    <property type="match status" value="1"/>
</dbReference>